<sequence>MSEISFPIISIPVYYVLSIVPHAVALNLSAKGNPKGRHDNRNPKSTTMQETLRQRLSARDFAAFERAESCHRNSLENMPLYVAAVLAGVLAEKKAGAGSVGLSNFCVMWHLIRLLYTANYIMTETIRWSYLRSLLYFAGTGYAFATLYKSARVLA</sequence>
<feature type="transmembrane region" description="Helical" evidence="5">
    <location>
        <begin position="6"/>
        <end position="28"/>
    </location>
</feature>
<keyword evidence="4 5" id="KW-0472">Membrane</keyword>
<accession>A0A6A7C3Y3</accession>
<dbReference type="EMBL" id="MU005970">
    <property type="protein sequence ID" value="KAF2861749.1"/>
    <property type="molecule type" value="Genomic_DNA"/>
</dbReference>
<dbReference type="InterPro" id="IPR001129">
    <property type="entry name" value="Membr-assoc_MAPEG"/>
</dbReference>
<dbReference type="PANTHER" id="PTHR35371:SF1">
    <property type="entry name" value="BLR7753 PROTEIN"/>
    <property type="match status" value="1"/>
</dbReference>
<dbReference type="OrthoDB" id="2122304at2759"/>
<proteinExistence type="predicted"/>
<evidence type="ECO:0000256" key="1">
    <source>
        <dbReference type="ARBA" id="ARBA00004370"/>
    </source>
</evidence>
<keyword evidence="7" id="KW-1185">Reference proteome</keyword>
<dbReference type="AlphaFoldDB" id="A0A6A7C3Y3"/>
<keyword evidence="3 5" id="KW-1133">Transmembrane helix</keyword>
<gene>
    <name evidence="6" type="ORF">K470DRAFT_29523</name>
</gene>
<dbReference type="SUPFAM" id="SSF161084">
    <property type="entry name" value="MAPEG domain-like"/>
    <property type="match status" value="1"/>
</dbReference>
<keyword evidence="2 5" id="KW-0812">Transmembrane</keyword>
<dbReference type="Pfam" id="PF01124">
    <property type="entry name" value="MAPEG"/>
    <property type="match status" value="1"/>
</dbReference>
<dbReference type="PANTHER" id="PTHR35371">
    <property type="entry name" value="INNER MEMBRANE PROTEIN"/>
    <property type="match status" value="1"/>
</dbReference>
<protein>
    <submittedName>
        <fullName evidence="6">Uncharacterized protein</fullName>
    </submittedName>
</protein>
<evidence type="ECO:0000256" key="3">
    <source>
        <dbReference type="ARBA" id="ARBA00022989"/>
    </source>
</evidence>
<dbReference type="Gene3D" id="1.20.120.550">
    <property type="entry name" value="Membrane associated eicosanoid/glutathione metabolism-like domain"/>
    <property type="match status" value="1"/>
</dbReference>
<feature type="transmembrane region" description="Helical" evidence="5">
    <location>
        <begin position="128"/>
        <end position="148"/>
    </location>
</feature>
<comment type="subcellular location">
    <subcellularLocation>
        <location evidence="1">Membrane</location>
    </subcellularLocation>
</comment>
<evidence type="ECO:0000313" key="7">
    <source>
        <dbReference type="Proteomes" id="UP000799421"/>
    </source>
</evidence>
<evidence type="ECO:0000256" key="5">
    <source>
        <dbReference type="SAM" id="Phobius"/>
    </source>
</evidence>
<dbReference type="Proteomes" id="UP000799421">
    <property type="component" value="Unassembled WGS sequence"/>
</dbReference>
<evidence type="ECO:0000313" key="6">
    <source>
        <dbReference type="EMBL" id="KAF2861749.1"/>
    </source>
</evidence>
<dbReference type="GO" id="GO:0016020">
    <property type="term" value="C:membrane"/>
    <property type="evidence" value="ECO:0007669"/>
    <property type="project" value="UniProtKB-SubCell"/>
</dbReference>
<name>A0A6A7C3Y3_9PEZI</name>
<organism evidence="6 7">
    <name type="scientific">Piedraia hortae CBS 480.64</name>
    <dbReference type="NCBI Taxonomy" id="1314780"/>
    <lineage>
        <taxon>Eukaryota</taxon>
        <taxon>Fungi</taxon>
        <taxon>Dikarya</taxon>
        <taxon>Ascomycota</taxon>
        <taxon>Pezizomycotina</taxon>
        <taxon>Dothideomycetes</taxon>
        <taxon>Dothideomycetidae</taxon>
        <taxon>Capnodiales</taxon>
        <taxon>Piedraiaceae</taxon>
        <taxon>Piedraia</taxon>
    </lineage>
</organism>
<dbReference type="InterPro" id="IPR023352">
    <property type="entry name" value="MAPEG-like_dom_sf"/>
</dbReference>
<evidence type="ECO:0000256" key="2">
    <source>
        <dbReference type="ARBA" id="ARBA00022692"/>
    </source>
</evidence>
<evidence type="ECO:0000256" key="4">
    <source>
        <dbReference type="ARBA" id="ARBA00023136"/>
    </source>
</evidence>
<reference evidence="6" key="1">
    <citation type="journal article" date="2020" name="Stud. Mycol.">
        <title>101 Dothideomycetes genomes: a test case for predicting lifestyles and emergence of pathogens.</title>
        <authorList>
            <person name="Haridas S."/>
            <person name="Albert R."/>
            <person name="Binder M."/>
            <person name="Bloem J."/>
            <person name="Labutti K."/>
            <person name="Salamov A."/>
            <person name="Andreopoulos B."/>
            <person name="Baker S."/>
            <person name="Barry K."/>
            <person name="Bills G."/>
            <person name="Bluhm B."/>
            <person name="Cannon C."/>
            <person name="Castanera R."/>
            <person name="Culley D."/>
            <person name="Daum C."/>
            <person name="Ezra D."/>
            <person name="Gonzalez J."/>
            <person name="Henrissat B."/>
            <person name="Kuo A."/>
            <person name="Liang C."/>
            <person name="Lipzen A."/>
            <person name="Lutzoni F."/>
            <person name="Magnuson J."/>
            <person name="Mondo S."/>
            <person name="Nolan M."/>
            <person name="Ohm R."/>
            <person name="Pangilinan J."/>
            <person name="Park H.-J."/>
            <person name="Ramirez L."/>
            <person name="Alfaro M."/>
            <person name="Sun H."/>
            <person name="Tritt A."/>
            <person name="Yoshinaga Y."/>
            <person name="Zwiers L.-H."/>
            <person name="Turgeon B."/>
            <person name="Goodwin S."/>
            <person name="Spatafora J."/>
            <person name="Crous P."/>
            <person name="Grigoriev I."/>
        </authorList>
    </citation>
    <scope>NUCLEOTIDE SEQUENCE</scope>
    <source>
        <strain evidence="6">CBS 480.64</strain>
    </source>
</reference>